<proteinExistence type="predicted"/>
<dbReference type="InterPro" id="IPR010985">
    <property type="entry name" value="Ribbon_hlx_hlx"/>
</dbReference>
<dbReference type="CDD" id="cd22231">
    <property type="entry name" value="RHH_NikR_HicB-like"/>
    <property type="match status" value="1"/>
</dbReference>
<dbReference type="Gene3D" id="1.10.1220.10">
    <property type="entry name" value="Met repressor-like"/>
    <property type="match status" value="1"/>
</dbReference>
<gene>
    <name evidence="2" type="ORF">UX78_C0002G0005</name>
</gene>
<dbReference type="InterPro" id="IPR013321">
    <property type="entry name" value="Arc_rbn_hlx_hlx"/>
</dbReference>
<protein>
    <recommendedName>
        <fullName evidence="1">Ribbon-helix-helix protein CopG domain-containing protein</fullName>
    </recommendedName>
</protein>
<dbReference type="SUPFAM" id="SSF47598">
    <property type="entry name" value="Ribbon-helix-helix"/>
    <property type="match status" value="1"/>
</dbReference>
<dbReference type="InterPro" id="IPR002145">
    <property type="entry name" value="CopG"/>
</dbReference>
<dbReference type="EMBL" id="LCNM01000002">
    <property type="protein sequence ID" value="KKU56825.1"/>
    <property type="molecule type" value="Genomic_DNA"/>
</dbReference>
<accession>A0A0G1UGI9</accession>
<feature type="domain" description="Ribbon-helix-helix protein CopG" evidence="1">
    <location>
        <begin position="5"/>
        <end position="41"/>
    </location>
</feature>
<comment type="caution">
    <text evidence="2">The sequence shown here is derived from an EMBL/GenBank/DDBJ whole genome shotgun (WGS) entry which is preliminary data.</text>
</comment>
<reference evidence="2 3" key="1">
    <citation type="journal article" date="2015" name="Nature">
        <title>rRNA introns, odd ribosomes, and small enigmatic genomes across a large radiation of phyla.</title>
        <authorList>
            <person name="Brown C.T."/>
            <person name="Hug L.A."/>
            <person name="Thomas B.C."/>
            <person name="Sharon I."/>
            <person name="Castelle C.J."/>
            <person name="Singh A."/>
            <person name="Wilkins M.J."/>
            <person name="Williams K.H."/>
            <person name="Banfield J.F."/>
        </authorList>
    </citation>
    <scope>NUCLEOTIDE SEQUENCE [LARGE SCALE GENOMIC DNA]</scope>
</reference>
<name>A0A0G1UGI9_9BACT</name>
<sequence length="87" mass="10340">MQTRTLNISLPSELVKEMDSMAKQEYATRSDFIRQAIIEKINNRSRWNDIFTYGQKIGKKMGIKSEEDVYKIFQEYRREKRSGSRGN</sequence>
<evidence type="ECO:0000259" key="1">
    <source>
        <dbReference type="Pfam" id="PF01402"/>
    </source>
</evidence>
<evidence type="ECO:0000313" key="2">
    <source>
        <dbReference type="EMBL" id="KKU56825.1"/>
    </source>
</evidence>
<dbReference type="GO" id="GO:0006355">
    <property type="term" value="P:regulation of DNA-templated transcription"/>
    <property type="evidence" value="ECO:0007669"/>
    <property type="project" value="InterPro"/>
</dbReference>
<organism evidence="2 3">
    <name type="scientific">Candidatus Amesbacteria bacterium GW2011_GWA2_47_11</name>
    <dbReference type="NCBI Taxonomy" id="1618357"/>
    <lineage>
        <taxon>Bacteria</taxon>
        <taxon>Candidatus Amesiibacteriota</taxon>
    </lineage>
</organism>
<dbReference type="AlphaFoldDB" id="A0A0G1UGI9"/>
<evidence type="ECO:0000313" key="3">
    <source>
        <dbReference type="Proteomes" id="UP000034607"/>
    </source>
</evidence>
<dbReference type="Pfam" id="PF01402">
    <property type="entry name" value="RHH_1"/>
    <property type="match status" value="1"/>
</dbReference>
<dbReference type="Proteomes" id="UP000034607">
    <property type="component" value="Unassembled WGS sequence"/>
</dbReference>